<feature type="compositionally biased region" description="Basic and acidic residues" evidence="1">
    <location>
        <begin position="179"/>
        <end position="191"/>
    </location>
</feature>
<feature type="region of interest" description="Disordered" evidence="1">
    <location>
        <begin position="179"/>
        <end position="216"/>
    </location>
</feature>
<organism evidence="2 3">
    <name type="scientific">Oldenlandia corymbosa var. corymbosa</name>
    <dbReference type="NCBI Taxonomy" id="529605"/>
    <lineage>
        <taxon>Eukaryota</taxon>
        <taxon>Viridiplantae</taxon>
        <taxon>Streptophyta</taxon>
        <taxon>Embryophyta</taxon>
        <taxon>Tracheophyta</taxon>
        <taxon>Spermatophyta</taxon>
        <taxon>Magnoliopsida</taxon>
        <taxon>eudicotyledons</taxon>
        <taxon>Gunneridae</taxon>
        <taxon>Pentapetalae</taxon>
        <taxon>asterids</taxon>
        <taxon>lamiids</taxon>
        <taxon>Gentianales</taxon>
        <taxon>Rubiaceae</taxon>
        <taxon>Rubioideae</taxon>
        <taxon>Spermacoceae</taxon>
        <taxon>Hedyotis-Oldenlandia complex</taxon>
        <taxon>Oldenlandia</taxon>
    </lineage>
</organism>
<dbReference type="EMBL" id="OX459122">
    <property type="protein sequence ID" value="CAI9106167.1"/>
    <property type="molecule type" value="Genomic_DNA"/>
</dbReference>
<reference evidence="2" key="1">
    <citation type="submission" date="2023-03" db="EMBL/GenBank/DDBJ databases">
        <authorList>
            <person name="Julca I."/>
        </authorList>
    </citation>
    <scope>NUCLEOTIDE SEQUENCE</scope>
</reference>
<dbReference type="Proteomes" id="UP001161247">
    <property type="component" value="Chromosome 5"/>
</dbReference>
<name>A0AAV1DHL6_OLDCO</name>
<sequence>MELISSSEVPKCYSSYHHSAPTSPKICSIGNDTAFYTAPSSPAANCGNDHFSSSGSDDFEFGTSQRFENYIELEIGKDFECFVDGVSQQQRLFKAKRERGGSLPTIAFADELFHNGLVMPLKPPPGRFQWLDDDASFCRGSIPSSSPTRSPHASVFKVPFVHKAAWNDDFDPFKAALDKVSEESRPSRGRDAVVGSHHRRARSHSPYRTNNSMDSNLDEQILGPKFGLLPVEPKGSPYARFVIDQKRRVEQSTKSRHKKFLFAKMVRPFKTDHHKGKNNSNKISSKIAEHGDQGLSTSLVVETGARKIRNILLKYASFGRSSTHWKPSFKRFSFKIKGAADSDQSDKKRTDHQESKMEIIEYNRSKPSLALCSHGFEIEKAIREEI</sequence>
<dbReference type="AlphaFoldDB" id="A0AAV1DHL6"/>
<feature type="compositionally biased region" description="Basic residues" evidence="1">
    <location>
        <begin position="196"/>
        <end position="205"/>
    </location>
</feature>
<dbReference type="Pfam" id="PF07816">
    <property type="entry name" value="DUF1645"/>
    <property type="match status" value="1"/>
</dbReference>
<protein>
    <submittedName>
        <fullName evidence="2">OLC1v1005247C1</fullName>
    </submittedName>
</protein>
<proteinExistence type="predicted"/>
<evidence type="ECO:0000313" key="2">
    <source>
        <dbReference type="EMBL" id="CAI9106167.1"/>
    </source>
</evidence>
<gene>
    <name evidence="2" type="ORF">OLC1_LOCUS14718</name>
</gene>
<evidence type="ECO:0000256" key="1">
    <source>
        <dbReference type="SAM" id="MobiDB-lite"/>
    </source>
</evidence>
<dbReference type="InterPro" id="IPR012442">
    <property type="entry name" value="DUF1645_plant"/>
</dbReference>
<evidence type="ECO:0000313" key="3">
    <source>
        <dbReference type="Proteomes" id="UP001161247"/>
    </source>
</evidence>
<keyword evidence="3" id="KW-1185">Reference proteome</keyword>
<feature type="compositionally biased region" description="Polar residues" evidence="1">
    <location>
        <begin position="206"/>
        <end position="215"/>
    </location>
</feature>
<accession>A0AAV1DHL6</accession>